<dbReference type="eggNOG" id="COG2340">
    <property type="taxonomic scope" value="Bacteria"/>
</dbReference>
<dbReference type="CDD" id="cd05379">
    <property type="entry name" value="CAP_bacterial"/>
    <property type="match status" value="1"/>
</dbReference>
<dbReference type="SMART" id="SM00287">
    <property type="entry name" value="SH3b"/>
    <property type="match status" value="1"/>
</dbReference>
<feature type="domain" description="SH3b" evidence="3">
    <location>
        <begin position="39"/>
        <end position="103"/>
    </location>
</feature>
<feature type="signal peptide" evidence="2">
    <location>
        <begin position="1"/>
        <end position="26"/>
    </location>
</feature>
<keyword evidence="2" id="KW-0732">Signal</keyword>
<organism evidence="4 5">
    <name type="scientific">Pseudobacteroides cellulosolvens ATCC 35603 = DSM 2933</name>
    <dbReference type="NCBI Taxonomy" id="398512"/>
    <lineage>
        <taxon>Bacteria</taxon>
        <taxon>Bacillati</taxon>
        <taxon>Bacillota</taxon>
        <taxon>Clostridia</taxon>
        <taxon>Eubacteriales</taxon>
        <taxon>Oscillospiraceae</taxon>
        <taxon>Pseudobacteroides</taxon>
    </lineage>
</organism>
<keyword evidence="5" id="KW-1185">Reference proteome</keyword>
<dbReference type="EMBL" id="LGTC01000001">
    <property type="protein sequence ID" value="KNY28551.1"/>
    <property type="molecule type" value="Genomic_DNA"/>
</dbReference>
<feature type="region of interest" description="Disordered" evidence="1">
    <location>
        <begin position="113"/>
        <end position="157"/>
    </location>
</feature>
<dbReference type="Pfam" id="PF08239">
    <property type="entry name" value="SH3_3"/>
    <property type="match status" value="1"/>
</dbReference>
<evidence type="ECO:0000313" key="4">
    <source>
        <dbReference type="EMBL" id="KNY28551.1"/>
    </source>
</evidence>
<dbReference type="Proteomes" id="UP000036923">
    <property type="component" value="Unassembled WGS sequence"/>
</dbReference>
<dbReference type="STRING" id="398512.Bccel_3825"/>
<dbReference type="SUPFAM" id="SSF55797">
    <property type="entry name" value="PR-1-like"/>
    <property type="match status" value="1"/>
</dbReference>
<dbReference type="InterPro" id="IPR014044">
    <property type="entry name" value="CAP_dom"/>
</dbReference>
<gene>
    <name evidence="4" type="ORF">Bccel_3825</name>
</gene>
<dbReference type="PATRIC" id="fig|398512.5.peg.4004"/>
<evidence type="ECO:0000259" key="3">
    <source>
        <dbReference type="PROSITE" id="PS51781"/>
    </source>
</evidence>
<dbReference type="InterPro" id="IPR003646">
    <property type="entry name" value="SH3-like_bac-type"/>
</dbReference>
<dbReference type="OrthoDB" id="9783944at2"/>
<dbReference type="Pfam" id="PF00188">
    <property type="entry name" value="CAP"/>
    <property type="match status" value="1"/>
</dbReference>
<evidence type="ECO:0000256" key="1">
    <source>
        <dbReference type="SAM" id="MobiDB-lite"/>
    </source>
</evidence>
<dbReference type="Gene3D" id="3.40.33.10">
    <property type="entry name" value="CAP"/>
    <property type="match status" value="1"/>
</dbReference>
<accession>A0A0L6JRT2</accession>
<dbReference type="PANTHER" id="PTHR31157:SF1">
    <property type="entry name" value="SCP DOMAIN-CONTAINING PROTEIN"/>
    <property type="match status" value="1"/>
</dbReference>
<protein>
    <submittedName>
        <fullName evidence="4">Sporulation uncharacterized protein YkwD</fullName>
    </submittedName>
</protein>
<dbReference type="InterPro" id="IPR014258">
    <property type="entry name" value="CAP_domain_YkwD-like"/>
</dbReference>
<dbReference type="PROSITE" id="PS51257">
    <property type="entry name" value="PROKAR_LIPOPROTEIN"/>
    <property type="match status" value="1"/>
</dbReference>
<evidence type="ECO:0000256" key="2">
    <source>
        <dbReference type="SAM" id="SignalP"/>
    </source>
</evidence>
<dbReference type="PROSITE" id="PS51781">
    <property type="entry name" value="SH3B"/>
    <property type="match status" value="1"/>
</dbReference>
<sequence precursor="true">MKRKIVFLMVFTIICSCIMGFSGANAQTGSYGTIQNVNITNATVAAEYLNVRQGPSTGYPIVCVLKKGQTVKIFGKIGDWYAIYESSKGCVGMAKSSFLKVAGNGTLTPATPKVTKAPISTPKPSIVAPTPKPSIAQPPKASIAPTPVITGPSPSGTTQEEQTLLSLINKARADAGLKPLQFDMQLVKVARLKAQDMVDKNYFSHDSPTYGSPFDMMRQFGVSFKYAGENIAGNSTVEGAFKAWMNSPGHKANILKPEFNFNGIGIVSSPTYGKVLVQQFIGR</sequence>
<dbReference type="RefSeq" id="WP_036936743.1">
    <property type="nucleotide sequence ID" value="NZ_JQKC01000002.1"/>
</dbReference>
<dbReference type="InterPro" id="IPR035940">
    <property type="entry name" value="CAP_sf"/>
</dbReference>
<reference evidence="5" key="1">
    <citation type="submission" date="2015-07" db="EMBL/GenBank/DDBJ databases">
        <title>Near-Complete Genome Sequence of the Cellulolytic Bacterium Bacteroides (Pseudobacteroides) cellulosolvens ATCC 35603.</title>
        <authorList>
            <person name="Dassa B."/>
            <person name="Utturkar S.M."/>
            <person name="Klingeman D.M."/>
            <person name="Hurt R.A."/>
            <person name="Keller M."/>
            <person name="Xu J."/>
            <person name="Reddy Y.H.K."/>
            <person name="Borovok I."/>
            <person name="Grinberg I.R."/>
            <person name="Lamed R."/>
            <person name="Zhivin O."/>
            <person name="Bayer E.A."/>
            <person name="Brown S.D."/>
        </authorList>
    </citation>
    <scope>NUCLEOTIDE SEQUENCE [LARGE SCALE GENOMIC DNA]</scope>
    <source>
        <strain evidence="5">DSM 2933</strain>
    </source>
</reference>
<evidence type="ECO:0000313" key="5">
    <source>
        <dbReference type="Proteomes" id="UP000036923"/>
    </source>
</evidence>
<comment type="caution">
    <text evidence="4">The sequence shown here is derived from an EMBL/GenBank/DDBJ whole genome shotgun (WGS) entry which is preliminary data.</text>
</comment>
<proteinExistence type="predicted"/>
<dbReference type="PANTHER" id="PTHR31157">
    <property type="entry name" value="SCP DOMAIN-CONTAINING PROTEIN"/>
    <property type="match status" value="1"/>
</dbReference>
<feature type="chain" id="PRO_5005566331" evidence="2">
    <location>
        <begin position="27"/>
        <end position="283"/>
    </location>
</feature>
<name>A0A0L6JRT2_9FIRM</name>
<dbReference type="NCBIfam" id="TIGR02909">
    <property type="entry name" value="spore_YkwD"/>
    <property type="match status" value="1"/>
</dbReference>
<dbReference type="Gene3D" id="2.30.30.40">
    <property type="entry name" value="SH3 Domains"/>
    <property type="match status" value="1"/>
</dbReference>
<dbReference type="AlphaFoldDB" id="A0A0L6JRT2"/>